<organism evidence="3 4">
    <name type="scientific">Blomia tropicalis</name>
    <name type="common">Mite</name>
    <dbReference type="NCBI Taxonomy" id="40697"/>
    <lineage>
        <taxon>Eukaryota</taxon>
        <taxon>Metazoa</taxon>
        <taxon>Ecdysozoa</taxon>
        <taxon>Arthropoda</taxon>
        <taxon>Chelicerata</taxon>
        <taxon>Arachnida</taxon>
        <taxon>Acari</taxon>
        <taxon>Acariformes</taxon>
        <taxon>Sarcoptiformes</taxon>
        <taxon>Astigmata</taxon>
        <taxon>Glycyphagoidea</taxon>
        <taxon>Echimyopodidae</taxon>
        <taxon>Blomia</taxon>
    </lineage>
</organism>
<accession>A0A9Q0LZN1</accession>
<dbReference type="AlphaFoldDB" id="A0A9Q0LZN1"/>
<sequence>MVATALSLLFVLIWSGVISGVLVTHSLREHEQAVNTADLFQLHKEVGSMAFQVGREMLYTLNITIGSFEHVHSMDQRTNDLNSIRKKWNRTDSTLKSVSQLLSTHGYLDFESDIQEQLIKLRGKCVDRIVQQWPQTNVSNMSMSNHIPPPPPPPTPPPFVSLIECVRSFEQSFHQLDTVLLKDFSWLGDNRHSKLTQTDLSIRNMPYTLFVRGIVRRFTTLGFGLIMVSSNFTHPVNMSEYLYHYFSSRQLIESSFVWNYRFLQKYLELDGSDYQSDMLLQCFDERRMQEHDFYVQMSSIFSRMFSIETLARIRSYIKKKNVETVERLLMVNGTDAHYVAEQDQNLLSIRLNTDLIEMMGLDNIERIMFNHDHLMNTIEQSHLKPSFDQLIRNQIGFMSRVQDFLNISISSHLTKATLNEQHNLLWHSVVSTLLSISSIISGLLLFCTVHKSRNPSRYGTSHNTQWANVRRRSTFGRRMRRRFWNLSPFTMFKSCFIRPFQSSSSSNCGATSPPRYPLLYKSGHVHCHRSCTATAPTTSSSPARNRFFSSPSNGPSPATNRKYNKISPPSYRMEKSITSSMGVNVPNQRSNASNSLARQMETVDDNNRLMMTNHSNMIQQSLNDDVVDDDILPQCCVSQCSDANCPIDSDDPVSACSKCAATGKCATCCPYERDENDQRTTQCNNKIKETNHDNGGDDDDDEDSSKQSIDSSSELNNNIADGNEVKK</sequence>
<feature type="region of interest" description="Disordered" evidence="1">
    <location>
        <begin position="533"/>
        <end position="568"/>
    </location>
</feature>
<name>A0A9Q0LZN1_BLOTA</name>
<keyword evidence="4" id="KW-1185">Reference proteome</keyword>
<dbReference type="OMA" id="IESAFIW"/>
<feature type="signal peptide" evidence="2">
    <location>
        <begin position="1"/>
        <end position="20"/>
    </location>
</feature>
<feature type="compositionally biased region" description="Polar residues" evidence="1">
    <location>
        <begin position="547"/>
        <end position="561"/>
    </location>
</feature>
<feature type="compositionally biased region" description="Low complexity" evidence="1">
    <location>
        <begin position="533"/>
        <end position="543"/>
    </location>
</feature>
<dbReference type="EMBL" id="JAPWDV010000004">
    <property type="protein sequence ID" value="KAJ6216028.1"/>
    <property type="molecule type" value="Genomic_DNA"/>
</dbReference>
<evidence type="ECO:0000256" key="1">
    <source>
        <dbReference type="SAM" id="MobiDB-lite"/>
    </source>
</evidence>
<feature type="chain" id="PRO_5040293120" evidence="2">
    <location>
        <begin position="21"/>
        <end position="727"/>
    </location>
</feature>
<evidence type="ECO:0000313" key="4">
    <source>
        <dbReference type="Proteomes" id="UP001142055"/>
    </source>
</evidence>
<keyword evidence="2" id="KW-0732">Signal</keyword>
<reference evidence="3" key="1">
    <citation type="submission" date="2022-12" db="EMBL/GenBank/DDBJ databases">
        <title>Genome assemblies of Blomia tropicalis.</title>
        <authorList>
            <person name="Cui Y."/>
        </authorList>
    </citation>
    <scope>NUCLEOTIDE SEQUENCE</scope>
    <source>
        <tissue evidence="3">Adult mites</tissue>
    </source>
</reference>
<gene>
    <name evidence="3" type="ORF">RDWZM_010528</name>
</gene>
<evidence type="ECO:0000313" key="3">
    <source>
        <dbReference type="EMBL" id="KAJ6216028.1"/>
    </source>
</evidence>
<protein>
    <submittedName>
        <fullName evidence="3">Uncharacterized protein</fullName>
    </submittedName>
</protein>
<proteinExistence type="predicted"/>
<feature type="region of interest" description="Disordered" evidence="1">
    <location>
        <begin position="686"/>
        <end position="727"/>
    </location>
</feature>
<evidence type="ECO:0000256" key="2">
    <source>
        <dbReference type="SAM" id="SignalP"/>
    </source>
</evidence>
<dbReference type="Proteomes" id="UP001142055">
    <property type="component" value="Chromosome 4"/>
</dbReference>
<comment type="caution">
    <text evidence="3">The sequence shown here is derived from an EMBL/GenBank/DDBJ whole genome shotgun (WGS) entry which is preliminary data.</text>
</comment>
<feature type="compositionally biased region" description="Basic and acidic residues" evidence="1">
    <location>
        <begin position="686"/>
        <end position="695"/>
    </location>
</feature>